<keyword evidence="1" id="KW-1133">Transmembrane helix</keyword>
<dbReference type="InterPro" id="IPR037185">
    <property type="entry name" value="EmrE-like"/>
</dbReference>
<dbReference type="GO" id="GO:0016020">
    <property type="term" value="C:membrane"/>
    <property type="evidence" value="ECO:0007669"/>
    <property type="project" value="InterPro"/>
</dbReference>
<dbReference type="SUPFAM" id="SSF103481">
    <property type="entry name" value="Multidrug resistance efflux transporter EmrE"/>
    <property type="match status" value="2"/>
</dbReference>
<dbReference type="AlphaFoldDB" id="A0A255ZGC6"/>
<feature type="transmembrane region" description="Helical" evidence="1">
    <location>
        <begin position="118"/>
        <end position="137"/>
    </location>
</feature>
<feature type="transmembrane region" description="Helical" evidence="1">
    <location>
        <begin position="143"/>
        <end position="163"/>
    </location>
</feature>
<name>A0A255ZGC6_9FLAO</name>
<keyword evidence="1" id="KW-0812">Transmembrane</keyword>
<feature type="transmembrane region" description="Helical" evidence="1">
    <location>
        <begin position="12"/>
        <end position="31"/>
    </location>
</feature>
<organism evidence="3 4">
    <name type="scientific">Flavobacterium aurantiibacter</name>
    <dbReference type="NCBI Taxonomy" id="2023067"/>
    <lineage>
        <taxon>Bacteria</taxon>
        <taxon>Pseudomonadati</taxon>
        <taxon>Bacteroidota</taxon>
        <taxon>Flavobacteriia</taxon>
        <taxon>Flavobacteriales</taxon>
        <taxon>Flavobacteriaceae</taxon>
        <taxon>Flavobacterium</taxon>
    </lineage>
</organism>
<feature type="transmembrane region" description="Helical" evidence="1">
    <location>
        <begin position="37"/>
        <end position="52"/>
    </location>
</feature>
<feature type="transmembrane region" description="Helical" evidence="1">
    <location>
        <begin position="89"/>
        <end position="109"/>
    </location>
</feature>
<evidence type="ECO:0000256" key="1">
    <source>
        <dbReference type="SAM" id="Phobius"/>
    </source>
</evidence>
<sequence length="294" mass="32929">MLNDKTGAHLKMHLIVFIWGFTAVLGDLISIQEYRLVWFRMGLATVFLYLWQRSRKVNLAISRALLLKTAGVGLLIALHWIFFFKAIKISNVSITLAVFSTGSFFAALLEPFFFKRKMLWYEVFFGLIIVAGLSFIIQVEVQYLEGAICALFSLIMGVLFTLCNGKLTRNNPASILTVYEFFAGFLAVSVYLLATGEVRAELLQLSGSDWFYMLILASICTAYAFTASVDIMKKLSPYTVMLTTNLEPVYGIFLAYFILGDSEQMSLGFYIGAAVILATVLLNGYIKSRSRVSS</sequence>
<feature type="domain" description="EamA" evidence="2">
    <location>
        <begin position="147"/>
        <end position="283"/>
    </location>
</feature>
<dbReference type="InterPro" id="IPR000620">
    <property type="entry name" value="EamA_dom"/>
</dbReference>
<dbReference type="OrthoDB" id="9150437at2"/>
<dbReference type="PANTHER" id="PTHR22911">
    <property type="entry name" value="ACYL-MALONYL CONDENSING ENZYME-RELATED"/>
    <property type="match status" value="1"/>
</dbReference>
<gene>
    <name evidence="3" type="ORF">CHX27_14185</name>
</gene>
<dbReference type="Pfam" id="PF00892">
    <property type="entry name" value="EamA"/>
    <property type="match status" value="2"/>
</dbReference>
<keyword evidence="1" id="KW-0472">Membrane</keyword>
<feature type="transmembrane region" description="Helical" evidence="1">
    <location>
        <begin position="238"/>
        <end position="259"/>
    </location>
</feature>
<protein>
    <submittedName>
        <fullName evidence="3">EamA family transporter</fullName>
    </submittedName>
</protein>
<dbReference type="PANTHER" id="PTHR22911:SF79">
    <property type="entry name" value="MOBA-LIKE NTP TRANSFERASE DOMAIN-CONTAINING PROTEIN"/>
    <property type="match status" value="1"/>
</dbReference>
<feature type="transmembrane region" description="Helical" evidence="1">
    <location>
        <begin position="175"/>
        <end position="194"/>
    </location>
</feature>
<dbReference type="RefSeq" id="WP_094487415.1">
    <property type="nucleotide sequence ID" value="NZ_NOXX01000224.1"/>
</dbReference>
<evidence type="ECO:0000313" key="3">
    <source>
        <dbReference type="EMBL" id="OYQ39640.1"/>
    </source>
</evidence>
<feature type="transmembrane region" description="Helical" evidence="1">
    <location>
        <begin position="64"/>
        <end position="83"/>
    </location>
</feature>
<dbReference type="Proteomes" id="UP000216035">
    <property type="component" value="Unassembled WGS sequence"/>
</dbReference>
<comment type="caution">
    <text evidence="3">The sequence shown here is derived from an EMBL/GenBank/DDBJ whole genome shotgun (WGS) entry which is preliminary data.</text>
</comment>
<keyword evidence="4" id="KW-1185">Reference proteome</keyword>
<feature type="transmembrane region" description="Helical" evidence="1">
    <location>
        <begin position="265"/>
        <end position="286"/>
    </location>
</feature>
<feature type="domain" description="EamA" evidence="2">
    <location>
        <begin position="12"/>
        <end position="137"/>
    </location>
</feature>
<accession>A0A255ZGC6</accession>
<feature type="transmembrane region" description="Helical" evidence="1">
    <location>
        <begin position="210"/>
        <end position="231"/>
    </location>
</feature>
<reference evidence="3 4" key="1">
    <citation type="submission" date="2017-07" db="EMBL/GenBank/DDBJ databases">
        <title>Flavobacterium cyanobacteriorum sp. nov., isolated from cyanobacterial aggregates in a eutrophic lake.</title>
        <authorList>
            <person name="Cai H."/>
        </authorList>
    </citation>
    <scope>NUCLEOTIDE SEQUENCE [LARGE SCALE GENOMIC DNA]</scope>
    <source>
        <strain evidence="3 4">TH167</strain>
    </source>
</reference>
<evidence type="ECO:0000313" key="4">
    <source>
        <dbReference type="Proteomes" id="UP000216035"/>
    </source>
</evidence>
<evidence type="ECO:0000259" key="2">
    <source>
        <dbReference type="Pfam" id="PF00892"/>
    </source>
</evidence>
<dbReference type="EMBL" id="NOXX01000224">
    <property type="protein sequence ID" value="OYQ39640.1"/>
    <property type="molecule type" value="Genomic_DNA"/>
</dbReference>
<proteinExistence type="predicted"/>